<gene>
    <name evidence="9" type="ORF">ERS852558_00611</name>
    <name evidence="10" type="ORF">F2Y39_05265</name>
</gene>
<keyword evidence="5" id="KW-0812">Transmembrane</keyword>
<dbReference type="GO" id="GO:0015562">
    <property type="term" value="F:efflux transmembrane transporter activity"/>
    <property type="evidence" value="ECO:0007669"/>
    <property type="project" value="InterPro"/>
</dbReference>
<evidence type="ECO:0000256" key="1">
    <source>
        <dbReference type="ARBA" id="ARBA00004442"/>
    </source>
</evidence>
<reference evidence="10 12" key="2">
    <citation type="journal article" date="2019" name="Nat. Med.">
        <title>A library of human gut bacterial isolates paired with longitudinal multiomics data enables mechanistic microbiome research.</title>
        <authorList>
            <person name="Poyet M."/>
            <person name="Groussin M."/>
            <person name="Gibbons S.M."/>
            <person name="Avila-Pacheco J."/>
            <person name="Jiang X."/>
            <person name="Kearney S.M."/>
            <person name="Perrotta A.R."/>
            <person name="Berdy B."/>
            <person name="Zhao S."/>
            <person name="Lieberman T.D."/>
            <person name="Swanson P.K."/>
            <person name="Smith M."/>
            <person name="Roesemann S."/>
            <person name="Alexander J.E."/>
            <person name="Rich S.A."/>
            <person name="Livny J."/>
            <person name="Vlamakis H."/>
            <person name="Clish C."/>
            <person name="Bullock K."/>
            <person name="Deik A."/>
            <person name="Scott J."/>
            <person name="Pierce K.A."/>
            <person name="Xavier R.J."/>
            <person name="Alm E.J."/>
        </authorList>
    </citation>
    <scope>NUCLEOTIDE SEQUENCE [LARGE SCALE GENOMIC DNA]</scope>
    <source>
        <strain evidence="10 12">BIOML-A25</strain>
    </source>
</reference>
<comment type="subcellular location">
    <subcellularLocation>
        <location evidence="1">Cell outer membrane</location>
    </subcellularLocation>
</comment>
<sequence length="436" mass="48759">MKMRKGIFSLLFCTFVFLSLPVLAQQSTLLEKYRTMALDYNHDLKAAEKNIAASMEVEKSARADLKPKLSGAASFQYTGNPMELTLDIPSIGLSKTVEGKNLNYGGSLSILQPVYTGGRVLESIRMAQHQQALVGNQAKALNDAVCYQTDIQYWSAVARQEIVDVAEDFRNSIAALVKTIKERVEVGLVDPQDLLMAEVKLNEAEYQLLQAQSNFETGRMALNSMIGVRLEQPTELDAQIPIVVVSDSLWLSTGMGRPEIQMAYDKIRIAESTKKLNDSQFKPQFYVGVEGSYSSPGYNFKKDLDPNYAVYAKVSVPIFEWGKRRSEKRVSSFRIGMAEDNLNKVVDRVELEVSVARKALSQAIERVRLSESSLAKAEENEAKAVERYNEGKVSVVEVIDAQTYRQTSQVNYVQAKAAAQGHYSELIKALHSYDYR</sequence>
<dbReference type="Gene3D" id="1.20.1600.10">
    <property type="entry name" value="Outer membrane efflux proteins (OEP)"/>
    <property type="match status" value="1"/>
</dbReference>
<dbReference type="GO" id="GO:1990281">
    <property type="term" value="C:efflux pump complex"/>
    <property type="evidence" value="ECO:0007669"/>
    <property type="project" value="TreeGrafter"/>
</dbReference>
<dbReference type="EMBL" id="VVYJ01000002">
    <property type="protein sequence ID" value="KAA5480016.1"/>
    <property type="molecule type" value="Genomic_DNA"/>
</dbReference>
<keyword evidence="4" id="KW-1134">Transmembrane beta strand</keyword>
<evidence type="ECO:0000313" key="12">
    <source>
        <dbReference type="Proteomes" id="UP000427825"/>
    </source>
</evidence>
<keyword evidence="6" id="KW-0472">Membrane</keyword>
<dbReference type="EMBL" id="CZBL01000002">
    <property type="protein sequence ID" value="CUP61912.1"/>
    <property type="molecule type" value="Genomic_DNA"/>
</dbReference>
<evidence type="ECO:0000313" key="9">
    <source>
        <dbReference type="EMBL" id="CUP61912.1"/>
    </source>
</evidence>
<feature type="chain" id="PRO_5036008711" evidence="8">
    <location>
        <begin position="25"/>
        <end position="436"/>
    </location>
</feature>
<dbReference type="FunFam" id="1.20.1600.10:FF:000027">
    <property type="entry name" value="Outer membrane protein TolC"/>
    <property type="match status" value="1"/>
</dbReference>
<evidence type="ECO:0000256" key="2">
    <source>
        <dbReference type="ARBA" id="ARBA00007613"/>
    </source>
</evidence>
<evidence type="ECO:0000256" key="4">
    <source>
        <dbReference type="ARBA" id="ARBA00022452"/>
    </source>
</evidence>
<dbReference type="GO" id="GO:0009279">
    <property type="term" value="C:cell outer membrane"/>
    <property type="evidence" value="ECO:0007669"/>
    <property type="project" value="UniProtKB-SubCell"/>
</dbReference>
<name>A0A174PLJ3_9BACE</name>
<accession>A0A174PLJ3</accession>
<dbReference type="PANTHER" id="PTHR30026">
    <property type="entry name" value="OUTER MEMBRANE PROTEIN TOLC"/>
    <property type="match status" value="1"/>
</dbReference>
<protein>
    <submittedName>
        <fullName evidence="9">Outer membrane protein</fullName>
    </submittedName>
    <submittedName>
        <fullName evidence="10">TolC family protein</fullName>
    </submittedName>
</protein>
<dbReference type="AlphaFoldDB" id="A0A174PLJ3"/>
<dbReference type="InterPro" id="IPR003423">
    <property type="entry name" value="OMP_efflux"/>
</dbReference>
<organism evidence="9 11">
    <name type="scientific">Bacteroides caccae</name>
    <dbReference type="NCBI Taxonomy" id="47678"/>
    <lineage>
        <taxon>Bacteria</taxon>
        <taxon>Pseudomonadati</taxon>
        <taxon>Bacteroidota</taxon>
        <taxon>Bacteroidia</taxon>
        <taxon>Bacteroidales</taxon>
        <taxon>Bacteroidaceae</taxon>
        <taxon>Bacteroides</taxon>
    </lineage>
</organism>
<feature type="signal peptide" evidence="8">
    <location>
        <begin position="1"/>
        <end position="24"/>
    </location>
</feature>
<dbReference type="InterPro" id="IPR051906">
    <property type="entry name" value="TolC-like"/>
</dbReference>
<comment type="similarity">
    <text evidence="2">Belongs to the outer membrane factor (OMF) (TC 1.B.17) family.</text>
</comment>
<reference evidence="9 11" key="1">
    <citation type="submission" date="2015-09" db="EMBL/GenBank/DDBJ databases">
        <authorList>
            <consortium name="Pathogen Informatics"/>
        </authorList>
    </citation>
    <scope>NUCLEOTIDE SEQUENCE [LARGE SCALE GENOMIC DNA]</scope>
    <source>
        <strain evidence="9 11">2789STDY5834946</strain>
    </source>
</reference>
<evidence type="ECO:0000256" key="6">
    <source>
        <dbReference type="ARBA" id="ARBA00023136"/>
    </source>
</evidence>
<dbReference type="Proteomes" id="UP000427825">
    <property type="component" value="Unassembled WGS sequence"/>
</dbReference>
<evidence type="ECO:0000313" key="11">
    <source>
        <dbReference type="Proteomes" id="UP000095725"/>
    </source>
</evidence>
<dbReference type="Proteomes" id="UP000095725">
    <property type="component" value="Unassembled WGS sequence"/>
</dbReference>
<keyword evidence="7" id="KW-0998">Cell outer membrane</keyword>
<evidence type="ECO:0000256" key="3">
    <source>
        <dbReference type="ARBA" id="ARBA00022448"/>
    </source>
</evidence>
<dbReference type="PANTHER" id="PTHR30026:SF20">
    <property type="entry name" value="OUTER MEMBRANE PROTEIN TOLC"/>
    <property type="match status" value="1"/>
</dbReference>
<evidence type="ECO:0000256" key="5">
    <source>
        <dbReference type="ARBA" id="ARBA00022692"/>
    </source>
</evidence>
<keyword evidence="3" id="KW-0813">Transport</keyword>
<keyword evidence="8" id="KW-0732">Signal</keyword>
<dbReference type="GO" id="GO:0015288">
    <property type="term" value="F:porin activity"/>
    <property type="evidence" value="ECO:0007669"/>
    <property type="project" value="TreeGrafter"/>
</dbReference>
<evidence type="ECO:0000256" key="8">
    <source>
        <dbReference type="SAM" id="SignalP"/>
    </source>
</evidence>
<dbReference type="SUPFAM" id="SSF56954">
    <property type="entry name" value="Outer membrane efflux proteins (OEP)"/>
    <property type="match status" value="1"/>
</dbReference>
<evidence type="ECO:0000256" key="7">
    <source>
        <dbReference type="ARBA" id="ARBA00023237"/>
    </source>
</evidence>
<proteinExistence type="inferred from homology"/>
<dbReference type="Pfam" id="PF02321">
    <property type="entry name" value="OEP"/>
    <property type="match status" value="2"/>
</dbReference>
<evidence type="ECO:0000313" key="10">
    <source>
        <dbReference type="EMBL" id="KAA5480016.1"/>
    </source>
</evidence>